<gene>
    <name evidence="3" type="ORF">MELIAE_LOCUS500</name>
</gene>
<evidence type="ECO:0000259" key="2">
    <source>
        <dbReference type="Pfam" id="PF02140"/>
    </source>
</evidence>
<feature type="signal peptide" evidence="1">
    <location>
        <begin position="1"/>
        <end position="21"/>
    </location>
</feature>
<protein>
    <recommendedName>
        <fullName evidence="2">SUEL-type lectin domain-containing protein</fullName>
    </recommendedName>
</protein>
<keyword evidence="1" id="KW-0732">Signal</keyword>
<dbReference type="InterPro" id="IPR000922">
    <property type="entry name" value="Lectin_gal-bd_dom"/>
</dbReference>
<keyword evidence="4" id="KW-1185">Reference proteome</keyword>
<evidence type="ECO:0000256" key="1">
    <source>
        <dbReference type="SAM" id="SignalP"/>
    </source>
</evidence>
<dbReference type="CDD" id="cd22823">
    <property type="entry name" value="Gal_Rha_Lectin"/>
    <property type="match status" value="1"/>
</dbReference>
<reference evidence="3" key="1">
    <citation type="submission" date="2021-12" db="EMBL/GenBank/DDBJ databases">
        <authorList>
            <person name="King R."/>
        </authorList>
    </citation>
    <scope>NUCLEOTIDE SEQUENCE</scope>
</reference>
<dbReference type="EMBL" id="OV121132">
    <property type="protein sequence ID" value="CAH0546306.1"/>
    <property type="molecule type" value="Genomic_DNA"/>
</dbReference>
<accession>A0A9P0ALZ3</accession>
<dbReference type="Proteomes" id="UP001154078">
    <property type="component" value="Chromosome 1"/>
</dbReference>
<dbReference type="Pfam" id="PF02140">
    <property type="entry name" value="SUEL_Lectin"/>
    <property type="match status" value="1"/>
</dbReference>
<dbReference type="GO" id="GO:0030246">
    <property type="term" value="F:carbohydrate binding"/>
    <property type="evidence" value="ECO:0007669"/>
    <property type="project" value="InterPro"/>
</dbReference>
<dbReference type="Gene3D" id="2.60.120.740">
    <property type="match status" value="2"/>
</dbReference>
<sequence length="274" mass="30036">MWQVSFYLCLTFFCLSSFVSGGIITQNTCANAETDLYYCEYFEKGTVLSIYKGGTFWGRKNNDTCAPIRKNKYVKPKNWNCTLDIVDLLKKKCDGKTSCQFQSSNEFFGGDPCPGDRKYSAVAYECIKPSEPTTPTPTEPPEEVVHGPTVCYTNFIRINCGQKKIKTNKVFFGRGDSSTCVYGYGYFGGYFNFKCDASEVAYKYIQQKCDGQNYCDIWNIVGSGGGGVNANLSGGGHVNGGGNAIGNINASGSAQISCTPAQLPYLKISHQCVN</sequence>
<dbReference type="InterPro" id="IPR043159">
    <property type="entry name" value="Lectin_gal-bd_sf"/>
</dbReference>
<proteinExistence type="predicted"/>
<feature type="chain" id="PRO_5040262006" description="SUEL-type lectin domain-containing protein" evidence="1">
    <location>
        <begin position="22"/>
        <end position="274"/>
    </location>
</feature>
<evidence type="ECO:0000313" key="3">
    <source>
        <dbReference type="EMBL" id="CAH0546306.1"/>
    </source>
</evidence>
<dbReference type="PANTHER" id="PTHR46780">
    <property type="entry name" value="PROTEIN EVA-1"/>
    <property type="match status" value="1"/>
</dbReference>
<dbReference type="OrthoDB" id="1100386at2759"/>
<dbReference type="AlphaFoldDB" id="A0A9P0ALZ3"/>
<name>A0A9P0ALZ3_BRAAE</name>
<organism evidence="3 4">
    <name type="scientific">Brassicogethes aeneus</name>
    <name type="common">Rape pollen beetle</name>
    <name type="synonym">Meligethes aeneus</name>
    <dbReference type="NCBI Taxonomy" id="1431903"/>
    <lineage>
        <taxon>Eukaryota</taxon>
        <taxon>Metazoa</taxon>
        <taxon>Ecdysozoa</taxon>
        <taxon>Arthropoda</taxon>
        <taxon>Hexapoda</taxon>
        <taxon>Insecta</taxon>
        <taxon>Pterygota</taxon>
        <taxon>Neoptera</taxon>
        <taxon>Endopterygota</taxon>
        <taxon>Coleoptera</taxon>
        <taxon>Polyphaga</taxon>
        <taxon>Cucujiformia</taxon>
        <taxon>Nitidulidae</taxon>
        <taxon>Meligethinae</taxon>
        <taxon>Brassicogethes</taxon>
    </lineage>
</organism>
<feature type="domain" description="SUEL-type lectin" evidence="2">
    <location>
        <begin position="46"/>
        <end position="126"/>
    </location>
</feature>
<evidence type="ECO:0000313" key="4">
    <source>
        <dbReference type="Proteomes" id="UP001154078"/>
    </source>
</evidence>